<feature type="transmembrane region" description="Helical" evidence="1">
    <location>
        <begin position="118"/>
        <end position="139"/>
    </location>
</feature>
<reference evidence="2" key="1">
    <citation type="submission" date="2006-10" db="EMBL/GenBank/DDBJ databases">
        <authorList>
            <person name="Amadeo P."/>
            <person name="Zhao Q."/>
            <person name="Wortman J."/>
            <person name="Fraser-Liggett C."/>
            <person name="Carlton J."/>
        </authorList>
    </citation>
    <scope>NUCLEOTIDE SEQUENCE</scope>
    <source>
        <strain evidence="2">G3</strain>
    </source>
</reference>
<dbReference type="AlphaFoldDB" id="A2E432"/>
<keyword evidence="1" id="KW-0812">Transmembrane</keyword>
<organism evidence="2 3">
    <name type="scientific">Trichomonas vaginalis (strain ATCC PRA-98 / G3)</name>
    <dbReference type="NCBI Taxonomy" id="412133"/>
    <lineage>
        <taxon>Eukaryota</taxon>
        <taxon>Metamonada</taxon>
        <taxon>Parabasalia</taxon>
        <taxon>Trichomonadida</taxon>
        <taxon>Trichomonadidae</taxon>
        <taxon>Trichomonas</taxon>
    </lineage>
</organism>
<evidence type="ECO:0000313" key="2">
    <source>
        <dbReference type="EMBL" id="EAY12575.1"/>
    </source>
</evidence>
<dbReference type="VEuPathDB" id="TrichDB:TVAGG3_0703550"/>
<gene>
    <name evidence="2" type="ORF">TVAG_154260</name>
</gene>
<protein>
    <submittedName>
        <fullName evidence="2">Uncharacterized protein</fullName>
    </submittedName>
</protein>
<accession>A2E432</accession>
<keyword evidence="3" id="KW-1185">Reference proteome</keyword>
<dbReference type="VEuPathDB" id="TrichDB:TVAG_154260"/>
<evidence type="ECO:0000313" key="3">
    <source>
        <dbReference type="Proteomes" id="UP000001542"/>
    </source>
</evidence>
<name>A2E432_TRIV3</name>
<dbReference type="EMBL" id="DS113299">
    <property type="protein sequence ID" value="EAY12575.1"/>
    <property type="molecule type" value="Genomic_DNA"/>
</dbReference>
<reference evidence="2" key="2">
    <citation type="journal article" date="2007" name="Science">
        <title>Draft genome sequence of the sexually transmitted pathogen Trichomonas vaginalis.</title>
        <authorList>
            <person name="Carlton J.M."/>
            <person name="Hirt R.P."/>
            <person name="Silva J.C."/>
            <person name="Delcher A.L."/>
            <person name="Schatz M."/>
            <person name="Zhao Q."/>
            <person name="Wortman J.R."/>
            <person name="Bidwell S.L."/>
            <person name="Alsmark U.C.M."/>
            <person name="Besteiro S."/>
            <person name="Sicheritz-Ponten T."/>
            <person name="Noel C.J."/>
            <person name="Dacks J.B."/>
            <person name="Foster P.G."/>
            <person name="Simillion C."/>
            <person name="Van de Peer Y."/>
            <person name="Miranda-Saavedra D."/>
            <person name="Barton G.J."/>
            <person name="Westrop G.D."/>
            <person name="Mueller S."/>
            <person name="Dessi D."/>
            <person name="Fiori P.L."/>
            <person name="Ren Q."/>
            <person name="Paulsen I."/>
            <person name="Zhang H."/>
            <person name="Bastida-Corcuera F.D."/>
            <person name="Simoes-Barbosa A."/>
            <person name="Brown M.T."/>
            <person name="Hayes R.D."/>
            <person name="Mukherjee M."/>
            <person name="Okumura C.Y."/>
            <person name="Schneider R."/>
            <person name="Smith A.J."/>
            <person name="Vanacova S."/>
            <person name="Villalvazo M."/>
            <person name="Haas B.J."/>
            <person name="Pertea M."/>
            <person name="Feldblyum T.V."/>
            <person name="Utterback T.R."/>
            <person name="Shu C.L."/>
            <person name="Osoegawa K."/>
            <person name="de Jong P.J."/>
            <person name="Hrdy I."/>
            <person name="Horvathova L."/>
            <person name="Zubacova Z."/>
            <person name="Dolezal P."/>
            <person name="Malik S.B."/>
            <person name="Logsdon J.M. Jr."/>
            <person name="Henze K."/>
            <person name="Gupta A."/>
            <person name="Wang C.C."/>
            <person name="Dunne R.L."/>
            <person name="Upcroft J.A."/>
            <person name="Upcroft P."/>
            <person name="White O."/>
            <person name="Salzberg S.L."/>
            <person name="Tang P."/>
            <person name="Chiu C.-H."/>
            <person name="Lee Y.-S."/>
            <person name="Embley T.M."/>
            <person name="Coombs G.H."/>
            <person name="Mottram J.C."/>
            <person name="Tachezy J."/>
            <person name="Fraser-Liggett C.M."/>
            <person name="Johnson P.J."/>
        </authorList>
    </citation>
    <scope>NUCLEOTIDE SEQUENCE [LARGE SCALE GENOMIC DNA]</scope>
    <source>
        <strain evidence="2">G3</strain>
    </source>
</reference>
<sequence length="153" mass="18009">MLENEDKSLILPNKNIPNYPNELDPQPSPYIDPENPIILEEPKIPEPNPLILEDLTKYDEQYRVAETKLWWKGWKYIKCIIGLIIDTYIGYYGCRYPCLSYTLSYFAWNRRRSLSRCIIFWNLYPKVMIIIIFSSYIFVYSGAKLVTNTPGPG</sequence>
<dbReference type="Proteomes" id="UP000001542">
    <property type="component" value="Unassembled WGS sequence"/>
</dbReference>
<keyword evidence="1" id="KW-0472">Membrane</keyword>
<dbReference type="RefSeq" id="XP_001324798.1">
    <property type="nucleotide sequence ID" value="XM_001324763.1"/>
</dbReference>
<dbReference type="KEGG" id="tva:4770542"/>
<proteinExistence type="predicted"/>
<dbReference type="InParanoid" id="A2E432"/>
<keyword evidence="1" id="KW-1133">Transmembrane helix</keyword>
<evidence type="ECO:0000256" key="1">
    <source>
        <dbReference type="SAM" id="Phobius"/>
    </source>
</evidence>